<dbReference type="EMBL" id="GL377567">
    <property type="protein sequence ID" value="EFJ35989.1"/>
    <property type="molecule type" value="Genomic_DNA"/>
</dbReference>
<accession>D8QV54</accession>
<feature type="compositionally biased region" description="Basic and acidic residues" evidence="1">
    <location>
        <begin position="331"/>
        <end position="340"/>
    </location>
</feature>
<dbReference type="Proteomes" id="UP000001514">
    <property type="component" value="Unassembled WGS sequence"/>
</dbReference>
<evidence type="ECO:0000313" key="3">
    <source>
        <dbReference type="Proteomes" id="UP000001514"/>
    </source>
</evidence>
<dbReference type="InParanoid" id="D8QV54"/>
<dbReference type="AlphaFoldDB" id="D8QV54"/>
<dbReference type="PANTHER" id="PTHR47340">
    <property type="entry name" value="DUPLICATED HOMEODOMAIN-LIKE SUPERFAMILY PROTEIN"/>
    <property type="match status" value="1"/>
</dbReference>
<feature type="compositionally biased region" description="Basic and acidic residues" evidence="1">
    <location>
        <begin position="302"/>
        <end position="318"/>
    </location>
</feature>
<evidence type="ECO:0000313" key="2">
    <source>
        <dbReference type="EMBL" id="EFJ35989.1"/>
    </source>
</evidence>
<evidence type="ECO:0000256" key="1">
    <source>
        <dbReference type="SAM" id="MobiDB-lite"/>
    </source>
</evidence>
<organism evidence="3">
    <name type="scientific">Selaginella moellendorffii</name>
    <name type="common">Spikemoss</name>
    <dbReference type="NCBI Taxonomy" id="88036"/>
    <lineage>
        <taxon>Eukaryota</taxon>
        <taxon>Viridiplantae</taxon>
        <taxon>Streptophyta</taxon>
        <taxon>Embryophyta</taxon>
        <taxon>Tracheophyta</taxon>
        <taxon>Lycopodiopsida</taxon>
        <taxon>Selaginellales</taxon>
        <taxon>Selaginellaceae</taxon>
        <taxon>Selaginella</taxon>
    </lineage>
</organism>
<feature type="compositionally biased region" description="Basic and acidic residues" evidence="1">
    <location>
        <begin position="165"/>
        <end position="206"/>
    </location>
</feature>
<feature type="region of interest" description="Disordered" evidence="1">
    <location>
        <begin position="550"/>
        <end position="574"/>
    </location>
</feature>
<dbReference type="KEGG" id="smo:SELMODRAFT_438226"/>
<dbReference type="Gramene" id="EFJ35989">
    <property type="protein sequence ID" value="EFJ35989"/>
    <property type="gene ID" value="SELMODRAFT_438226"/>
</dbReference>
<protein>
    <submittedName>
        <fullName evidence="2">Uncharacterized protein</fullName>
    </submittedName>
</protein>
<feature type="region of interest" description="Disordered" evidence="1">
    <location>
        <begin position="405"/>
        <end position="440"/>
    </location>
</feature>
<sequence>MPTDYAPRSKPMHTREVRYERNDRFLGKRDWQRVAVFERSPALSSSNGGSYDPPSKRRPSGRHGFSGENGRFREHSSSRASENQPMFSSAPSGFTGFGHKPERYVLPGGGMTHCPGSSSSGRNGLRDGGGEDDFFRERDCERLVSSSPSPAQPLHPYNSVVYDAHPGDGHRGSRYGWDVHSRGEREHHATTRERFSSSPDVLDRRNGGGSGGVSRFGWSDAPERELEGRLDRYGASRDPDGRIRELPAEEVLDPFVSPRFQQSQHQRGGFSVPASLLQEERVPLPPSSPPKKTRLKWGEGLARYEQKNTSRARSHEEEPAPATSNGCAEQEQARGFESKGDANGSNEECALSPQPREAEETHDPPAQTLQQQEEEPRLSKEAVLLQVERVELEIESIEKELASLAVQTDAPQPVQPDLEEQPCSTKETETAVEIPEEGNPDTDVVMVDAAQQPEDQPESQSGNLPGELPEVITDRCLEDFGHILPQGFVRGRKVYSSPQETEVWIRNEELHRLNKDRILEKMLNKKNLQRFKERSLVLKYRLLRDRYGTRKGDAATDGRNGFTQRLPQKLRLPD</sequence>
<proteinExistence type="predicted"/>
<dbReference type="PANTHER" id="PTHR47340:SF1">
    <property type="entry name" value="DUPLICATED HOMEODOMAIN-LIKE SUPERFAMILY PROTEIN"/>
    <property type="match status" value="1"/>
</dbReference>
<keyword evidence="3" id="KW-1185">Reference proteome</keyword>
<feature type="region of interest" description="Disordered" evidence="1">
    <location>
        <begin position="1"/>
        <end position="25"/>
    </location>
</feature>
<feature type="compositionally biased region" description="Basic and acidic residues" evidence="1">
    <location>
        <begin position="221"/>
        <end position="247"/>
    </location>
</feature>
<feature type="compositionally biased region" description="Polar residues" evidence="1">
    <location>
        <begin position="78"/>
        <end position="92"/>
    </location>
</feature>
<name>D8QV54_SELML</name>
<gene>
    <name evidence="2" type="ORF">SELMODRAFT_438226</name>
</gene>
<feature type="non-terminal residue" evidence="2">
    <location>
        <position position="574"/>
    </location>
</feature>
<dbReference type="HOGENOM" id="CLU_475393_0_0_1"/>
<reference evidence="2 3" key="1">
    <citation type="journal article" date="2011" name="Science">
        <title>The Selaginella genome identifies genetic changes associated with the evolution of vascular plants.</title>
        <authorList>
            <person name="Banks J.A."/>
            <person name="Nishiyama T."/>
            <person name="Hasebe M."/>
            <person name="Bowman J.L."/>
            <person name="Gribskov M."/>
            <person name="dePamphilis C."/>
            <person name="Albert V.A."/>
            <person name="Aono N."/>
            <person name="Aoyama T."/>
            <person name="Ambrose B.A."/>
            <person name="Ashton N.W."/>
            <person name="Axtell M.J."/>
            <person name="Barker E."/>
            <person name="Barker M.S."/>
            <person name="Bennetzen J.L."/>
            <person name="Bonawitz N.D."/>
            <person name="Chapple C."/>
            <person name="Cheng C."/>
            <person name="Correa L.G."/>
            <person name="Dacre M."/>
            <person name="DeBarry J."/>
            <person name="Dreyer I."/>
            <person name="Elias M."/>
            <person name="Engstrom E.M."/>
            <person name="Estelle M."/>
            <person name="Feng L."/>
            <person name="Finet C."/>
            <person name="Floyd S.K."/>
            <person name="Frommer W.B."/>
            <person name="Fujita T."/>
            <person name="Gramzow L."/>
            <person name="Gutensohn M."/>
            <person name="Harholt J."/>
            <person name="Hattori M."/>
            <person name="Heyl A."/>
            <person name="Hirai T."/>
            <person name="Hiwatashi Y."/>
            <person name="Ishikawa M."/>
            <person name="Iwata M."/>
            <person name="Karol K.G."/>
            <person name="Koehler B."/>
            <person name="Kolukisaoglu U."/>
            <person name="Kubo M."/>
            <person name="Kurata T."/>
            <person name="Lalonde S."/>
            <person name="Li K."/>
            <person name="Li Y."/>
            <person name="Litt A."/>
            <person name="Lyons E."/>
            <person name="Manning G."/>
            <person name="Maruyama T."/>
            <person name="Michael T.P."/>
            <person name="Mikami K."/>
            <person name="Miyazaki S."/>
            <person name="Morinaga S."/>
            <person name="Murata T."/>
            <person name="Mueller-Roeber B."/>
            <person name="Nelson D.R."/>
            <person name="Obara M."/>
            <person name="Oguri Y."/>
            <person name="Olmstead R.G."/>
            <person name="Onodera N."/>
            <person name="Petersen B.L."/>
            <person name="Pils B."/>
            <person name="Prigge M."/>
            <person name="Rensing S.A."/>
            <person name="Riano-Pachon D.M."/>
            <person name="Roberts A.W."/>
            <person name="Sato Y."/>
            <person name="Scheller H.V."/>
            <person name="Schulz B."/>
            <person name="Schulz C."/>
            <person name="Shakirov E.V."/>
            <person name="Shibagaki N."/>
            <person name="Shinohara N."/>
            <person name="Shippen D.E."/>
            <person name="Soerensen I."/>
            <person name="Sotooka R."/>
            <person name="Sugimoto N."/>
            <person name="Sugita M."/>
            <person name="Sumikawa N."/>
            <person name="Tanurdzic M."/>
            <person name="Theissen G."/>
            <person name="Ulvskov P."/>
            <person name="Wakazuki S."/>
            <person name="Weng J.K."/>
            <person name="Willats W.W."/>
            <person name="Wipf D."/>
            <person name="Wolf P.G."/>
            <person name="Yang L."/>
            <person name="Zimmer A.D."/>
            <person name="Zhu Q."/>
            <person name="Mitros T."/>
            <person name="Hellsten U."/>
            <person name="Loque D."/>
            <person name="Otillar R."/>
            <person name="Salamov A."/>
            <person name="Schmutz J."/>
            <person name="Shapiro H."/>
            <person name="Lindquist E."/>
            <person name="Lucas S."/>
            <person name="Rokhsar D."/>
            <person name="Grigoriev I.V."/>
        </authorList>
    </citation>
    <scope>NUCLEOTIDE SEQUENCE [LARGE SCALE GENOMIC DNA]</scope>
</reference>
<feature type="region of interest" description="Disordered" evidence="1">
    <location>
        <begin position="37"/>
        <end position="380"/>
    </location>
</feature>
<feature type="compositionally biased region" description="Basic and acidic residues" evidence="1">
    <location>
        <begin position="124"/>
        <end position="142"/>
    </location>
</feature>
<feature type="compositionally biased region" description="Basic and acidic residues" evidence="1">
    <location>
        <begin position="13"/>
        <end position="25"/>
    </location>
</feature>